<evidence type="ECO:0000313" key="6">
    <source>
        <dbReference type="Proteomes" id="UP000612055"/>
    </source>
</evidence>
<gene>
    <name evidence="5" type="ORF">HYH03_007224</name>
</gene>
<protein>
    <recommendedName>
        <fullName evidence="7">Caffeoyl-CoA O-methyltransferase</fullName>
    </recommendedName>
</protein>
<comment type="caution">
    <text evidence="5">The sequence shown here is derived from an EMBL/GenBank/DDBJ whole genome shotgun (WGS) entry which is preliminary data.</text>
</comment>
<name>A0A836BZI7_9CHLO</name>
<keyword evidence="6" id="KW-1185">Reference proteome</keyword>
<dbReference type="InterPro" id="IPR050362">
    <property type="entry name" value="Cation-dep_OMT"/>
</dbReference>
<dbReference type="CDD" id="cd02440">
    <property type="entry name" value="AdoMet_MTases"/>
    <property type="match status" value="1"/>
</dbReference>
<dbReference type="PROSITE" id="PS51682">
    <property type="entry name" value="SAM_OMT_I"/>
    <property type="match status" value="1"/>
</dbReference>
<dbReference type="AlphaFoldDB" id="A0A836BZI7"/>
<dbReference type="Gene3D" id="3.40.50.150">
    <property type="entry name" value="Vaccinia Virus protein VP39"/>
    <property type="match status" value="1"/>
</dbReference>
<dbReference type="EMBL" id="JAEHOE010000029">
    <property type="protein sequence ID" value="KAG2494710.1"/>
    <property type="molecule type" value="Genomic_DNA"/>
</dbReference>
<dbReference type="InterPro" id="IPR029063">
    <property type="entry name" value="SAM-dependent_MTases_sf"/>
</dbReference>
<evidence type="ECO:0000256" key="3">
    <source>
        <dbReference type="ARBA" id="ARBA00022691"/>
    </source>
</evidence>
<evidence type="ECO:0000256" key="2">
    <source>
        <dbReference type="ARBA" id="ARBA00022679"/>
    </source>
</evidence>
<dbReference type="InterPro" id="IPR002935">
    <property type="entry name" value="SAM_O-MeTrfase"/>
</dbReference>
<keyword evidence="2" id="KW-0808">Transferase</keyword>
<organism evidence="5 6">
    <name type="scientific">Edaphochlamys debaryana</name>
    <dbReference type="NCBI Taxonomy" id="47281"/>
    <lineage>
        <taxon>Eukaryota</taxon>
        <taxon>Viridiplantae</taxon>
        <taxon>Chlorophyta</taxon>
        <taxon>core chlorophytes</taxon>
        <taxon>Chlorophyceae</taxon>
        <taxon>CS clade</taxon>
        <taxon>Chlamydomonadales</taxon>
        <taxon>Chlamydomonadales incertae sedis</taxon>
        <taxon>Edaphochlamys</taxon>
    </lineage>
</organism>
<sequence length="282" mass="30655">MTALASLHSKTVKRTTSAAVSSSPVVLPRRVVLPCPHAGAAAPPASGGLIDTSLDYTKDRTYQRLGMPMPLYEYLQSHTREPHVLARLRHSSKSTYVPAQDEGIAIPPEQGAMLSMLVEMNQPKRIIEVGTFTGYLSAALALAMPAGGKLYTLDPNPKNAEKARPVWTEAGVLDKVEAVVGPAGDSLERMLAKDGEGCVDFAFVDADKKKYDKYYELLLKLLRPGGLLVLDNCLWYGRVADPMAQDEYTLALKDLNDKILTDARVSACIVPVGDGMVVCRRR</sequence>
<dbReference type="GO" id="GO:0032259">
    <property type="term" value="P:methylation"/>
    <property type="evidence" value="ECO:0007669"/>
    <property type="project" value="UniProtKB-KW"/>
</dbReference>
<evidence type="ECO:0000313" key="5">
    <source>
        <dbReference type="EMBL" id="KAG2494710.1"/>
    </source>
</evidence>
<dbReference type="SUPFAM" id="SSF53335">
    <property type="entry name" value="S-adenosyl-L-methionine-dependent methyltransferases"/>
    <property type="match status" value="1"/>
</dbReference>
<dbReference type="GO" id="GO:0008757">
    <property type="term" value="F:S-adenosylmethionine-dependent methyltransferase activity"/>
    <property type="evidence" value="ECO:0007669"/>
    <property type="project" value="TreeGrafter"/>
</dbReference>
<evidence type="ECO:0008006" key="7">
    <source>
        <dbReference type="Google" id="ProtNLM"/>
    </source>
</evidence>
<proteinExistence type="inferred from homology"/>
<dbReference type="Pfam" id="PF01596">
    <property type="entry name" value="Methyltransf_3"/>
    <property type="match status" value="1"/>
</dbReference>
<keyword evidence="3" id="KW-0949">S-adenosyl-L-methionine</keyword>
<dbReference type="OrthoDB" id="10251242at2759"/>
<evidence type="ECO:0000256" key="4">
    <source>
        <dbReference type="ARBA" id="ARBA00023453"/>
    </source>
</evidence>
<dbReference type="GO" id="GO:0008171">
    <property type="term" value="F:O-methyltransferase activity"/>
    <property type="evidence" value="ECO:0007669"/>
    <property type="project" value="InterPro"/>
</dbReference>
<evidence type="ECO:0000256" key="1">
    <source>
        <dbReference type="ARBA" id="ARBA00022603"/>
    </source>
</evidence>
<accession>A0A836BZI7</accession>
<dbReference type="PANTHER" id="PTHR10509">
    <property type="entry name" value="O-METHYLTRANSFERASE-RELATED"/>
    <property type="match status" value="1"/>
</dbReference>
<comment type="similarity">
    <text evidence="4">Belongs to the class I-like SAM-binding methyltransferase superfamily. Cation-dependent O-methyltransferase family.</text>
</comment>
<dbReference type="Proteomes" id="UP000612055">
    <property type="component" value="Unassembled WGS sequence"/>
</dbReference>
<keyword evidence="1" id="KW-0489">Methyltransferase</keyword>
<dbReference type="PANTHER" id="PTHR10509:SF14">
    <property type="entry name" value="CAFFEOYL-COA O-METHYLTRANSFERASE 3-RELATED"/>
    <property type="match status" value="1"/>
</dbReference>
<reference evidence="5" key="1">
    <citation type="journal article" date="2020" name="bioRxiv">
        <title>Comparative genomics of Chlamydomonas.</title>
        <authorList>
            <person name="Craig R.J."/>
            <person name="Hasan A.R."/>
            <person name="Ness R.W."/>
            <person name="Keightley P.D."/>
        </authorList>
    </citation>
    <scope>NUCLEOTIDE SEQUENCE</scope>
    <source>
        <strain evidence="5">CCAP 11/70</strain>
    </source>
</reference>